<sequence length="301" mass="33651">MSKRLASFGGPSTPTSSPVTGQSASTPTKTGGKKKPTPTSPNPRSPRTNASRKPNLKPREETDIQRLVRTTLKLASLELVEWEQSTRNGLQDAKLMVDRATELDNALGSIPSSDTQPRFRVVTDKLDDIEVLREATRSRIIVIRHHFSKIVKRANKLEQALIEFVQTNGVDAAEQTPLWAGKTWSLGQYVLHMHRILRPLNRLLHTIQVLTEKVIAYGLSGGLSSEETLLLERQPLVPGQGAVVPTFEETRSVMALWAAEAKVVEETIREWNEMCNLEIVGWDKKLEQEARSSDEDEDETD</sequence>
<accession>A0A8H3GYR6</accession>
<evidence type="ECO:0000256" key="1">
    <source>
        <dbReference type="SAM" id="MobiDB-lite"/>
    </source>
</evidence>
<comment type="caution">
    <text evidence="2">The sequence shown here is derived from an EMBL/GenBank/DDBJ whole genome shotgun (WGS) entry which is preliminary data.</text>
</comment>
<dbReference type="AlphaFoldDB" id="A0A8H3GYR6"/>
<dbReference type="EMBL" id="CAJMWY010002048">
    <property type="protein sequence ID" value="CAE6480659.1"/>
    <property type="molecule type" value="Genomic_DNA"/>
</dbReference>
<dbReference type="Proteomes" id="UP000663861">
    <property type="component" value="Unassembled WGS sequence"/>
</dbReference>
<evidence type="ECO:0000313" key="2">
    <source>
        <dbReference type="EMBL" id="CAE6480659.1"/>
    </source>
</evidence>
<feature type="region of interest" description="Disordered" evidence="1">
    <location>
        <begin position="1"/>
        <end position="64"/>
    </location>
</feature>
<reference evidence="2" key="1">
    <citation type="submission" date="2021-01" db="EMBL/GenBank/DDBJ databases">
        <authorList>
            <person name="Kaushik A."/>
        </authorList>
    </citation>
    <scope>NUCLEOTIDE SEQUENCE</scope>
    <source>
        <strain evidence="2">AG4-RS23</strain>
    </source>
</reference>
<evidence type="ECO:0000313" key="3">
    <source>
        <dbReference type="Proteomes" id="UP000663861"/>
    </source>
</evidence>
<gene>
    <name evidence="2" type="ORF">RDB_LOCUS97931</name>
</gene>
<feature type="compositionally biased region" description="Low complexity" evidence="1">
    <location>
        <begin position="9"/>
        <end position="30"/>
    </location>
</feature>
<organism evidence="2 3">
    <name type="scientific">Rhizoctonia solani</name>
    <dbReference type="NCBI Taxonomy" id="456999"/>
    <lineage>
        <taxon>Eukaryota</taxon>
        <taxon>Fungi</taxon>
        <taxon>Dikarya</taxon>
        <taxon>Basidiomycota</taxon>
        <taxon>Agaricomycotina</taxon>
        <taxon>Agaricomycetes</taxon>
        <taxon>Cantharellales</taxon>
        <taxon>Ceratobasidiaceae</taxon>
        <taxon>Rhizoctonia</taxon>
    </lineage>
</organism>
<proteinExistence type="predicted"/>
<name>A0A8H3GYR6_9AGAM</name>
<protein>
    <submittedName>
        <fullName evidence="2">Uncharacterized protein</fullName>
    </submittedName>
</protein>